<reference evidence="4" key="1">
    <citation type="journal article" date="2009" name="Nature">
        <title>Genome sequence and analysis of the Irish potato famine pathogen Phytophthora infestans.</title>
        <authorList>
            <consortium name="The Broad Institute Genome Sequencing Platform"/>
            <person name="Haas B.J."/>
            <person name="Kamoun S."/>
            <person name="Zody M.C."/>
            <person name="Jiang R.H."/>
            <person name="Handsaker R.E."/>
            <person name="Cano L.M."/>
            <person name="Grabherr M."/>
            <person name="Kodira C.D."/>
            <person name="Raffaele S."/>
            <person name="Torto-Alalibo T."/>
            <person name="Bozkurt T.O."/>
            <person name="Ah-Fong A.M."/>
            <person name="Alvarado L."/>
            <person name="Anderson V.L."/>
            <person name="Armstrong M.R."/>
            <person name="Avrova A."/>
            <person name="Baxter L."/>
            <person name="Beynon J."/>
            <person name="Boevink P.C."/>
            <person name="Bollmann S.R."/>
            <person name="Bos J.I."/>
            <person name="Bulone V."/>
            <person name="Cai G."/>
            <person name="Cakir C."/>
            <person name="Carrington J.C."/>
            <person name="Chawner M."/>
            <person name="Conti L."/>
            <person name="Costanzo S."/>
            <person name="Ewan R."/>
            <person name="Fahlgren N."/>
            <person name="Fischbach M.A."/>
            <person name="Fugelstad J."/>
            <person name="Gilroy E.M."/>
            <person name="Gnerre S."/>
            <person name="Green P.J."/>
            <person name="Grenville-Briggs L.J."/>
            <person name="Griffith J."/>
            <person name="Grunwald N.J."/>
            <person name="Horn K."/>
            <person name="Horner N.R."/>
            <person name="Hu C.H."/>
            <person name="Huitema E."/>
            <person name="Jeong D.H."/>
            <person name="Jones A.M."/>
            <person name="Jones J.D."/>
            <person name="Jones R.W."/>
            <person name="Karlsson E.K."/>
            <person name="Kunjeti S.G."/>
            <person name="Lamour K."/>
            <person name="Liu Z."/>
            <person name="Ma L."/>
            <person name="Maclean D."/>
            <person name="Chibucos M.C."/>
            <person name="McDonald H."/>
            <person name="McWalters J."/>
            <person name="Meijer H.J."/>
            <person name="Morgan W."/>
            <person name="Morris P.F."/>
            <person name="Munro C.A."/>
            <person name="O'Neill K."/>
            <person name="Ospina-Giraldo M."/>
            <person name="Pinzon A."/>
            <person name="Pritchard L."/>
            <person name="Ramsahoye B."/>
            <person name="Ren Q."/>
            <person name="Restrepo S."/>
            <person name="Roy S."/>
            <person name="Sadanandom A."/>
            <person name="Savidor A."/>
            <person name="Schornack S."/>
            <person name="Schwartz D.C."/>
            <person name="Schumann U.D."/>
            <person name="Schwessinger B."/>
            <person name="Seyer L."/>
            <person name="Sharpe T."/>
            <person name="Silvar C."/>
            <person name="Song J."/>
            <person name="Studholme D.J."/>
            <person name="Sykes S."/>
            <person name="Thines M."/>
            <person name="van de Vondervoort P.J."/>
            <person name="Phuntumart V."/>
            <person name="Wawra S."/>
            <person name="Weide R."/>
            <person name="Win J."/>
            <person name="Young C."/>
            <person name="Zhou S."/>
            <person name="Fry W."/>
            <person name="Meyers B.C."/>
            <person name="van West P."/>
            <person name="Ristaino J."/>
            <person name="Govers F."/>
            <person name="Birch P.R."/>
            <person name="Whisson S.C."/>
            <person name="Judelson H.S."/>
            <person name="Nusbaum C."/>
        </authorList>
    </citation>
    <scope>NUCLEOTIDE SEQUENCE [LARGE SCALE GENOMIC DNA]</scope>
    <source>
        <strain evidence="4">T30-4</strain>
    </source>
</reference>
<organism evidence="3 4">
    <name type="scientific">Phytophthora infestans (strain T30-4)</name>
    <name type="common">Potato late blight agent</name>
    <dbReference type="NCBI Taxonomy" id="403677"/>
    <lineage>
        <taxon>Eukaryota</taxon>
        <taxon>Sar</taxon>
        <taxon>Stramenopiles</taxon>
        <taxon>Oomycota</taxon>
        <taxon>Peronosporomycetes</taxon>
        <taxon>Peronosporales</taxon>
        <taxon>Peronosporaceae</taxon>
        <taxon>Phytophthora</taxon>
    </lineage>
</organism>
<feature type="region of interest" description="Disordered" evidence="1">
    <location>
        <begin position="1"/>
        <end position="34"/>
    </location>
</feature>
<dbReference type="OrthoDB" id="91084at2759"/>
<dbReference type="AlphaFoldDB" id="D0NZD1"/>
<dbReference type="RefSeq" id="XP_002997252.1">
    <property type="nucleotide sequence ID" value="XM_002997206.1"/>
</dbReference>
<dbReference type="Proteomes" id="UP000006643">
    <property type="component" value="Unassembled WGS sequence"/>
</dbReference>
<dbReference type="VEuPathDB" id="FungiDB:PITG_18770"/>
<dbReference type="InterPro" id="IPR036361">
    <property type="entry name" value="SAP_dom_sf"/>
</dbReference>
<evidence type="ECO:0000259" key="2">
    <source>
        <dbReference type="Pfam" id="PF02037"/>
    </source>
</evidence>
<dbReference type="Pfam" id="PF02037">
    <property type="entry name" value="SAP"/>
    <property type="match status" value="1"/>
</dbReference>
<feature type="compositionally biased region" description="Basic and acidic residues" evidence="1">
    <location>
        <begin position="19"/>
        <end position="28"/>
    </location>
</feature>
<evidence type="ECO:0000313" key="3">
    <source>
        <dbReference type="EMBL" id="EEY69485.1"/>
    </source>
</evidence>
<evidence type="ECO:0000256" key="1">
    <source>
        <dbReference type="SAM" id="MobiDB-lite"/>
    </source>
</evidence>
<proteinExistence type="predicted"/>
<evidence type="ECO:0000313" key="4">
    <source>
        <dbReference type="Proteomes" id="UP000006643"/>
    </source>
</evidence>
<gene>
    <name evidence="3" type="ORF">PITG_18770</name>
</gene>
<keyword evidence="4" id="KW-1185">Reference proteome</keyword>
<dbReference type="InParanoid" id="D0NZD1"/>
<dbReference type="HOGENOM" id="CLU_2189116_0_0_1"/>
<dbReference type="GeneID" id="9476489"/>
<dbReference type="Gene3D" id="1.10.720.30">
    <property type="entry name" value="SAP domain"/>
    <property type="match status" value="1"/>
</dbReference>
<feature type="domain" description="SAP" evidence="2">
    <location>
        <begin position="36"/>
        <end position="62"/>
    </location>
</feature>
<accession>D0NZD1</accession>
<dbReference type="EMBL" id="DS028198">
    <property type="protein sequence ID" value="EEY69485.1"/>
    <property type="molecule type" value="Genomic_DNA"/>
</dbReference>
<dbReference type="KEGG" id="pif:PITG_18770"/>
<sequence>MVTSASTENSTSRTPPQARKQDAHEEKSCNNGVSVDYSSWKADEVRKECTRRGLKVKGNLKKDERITILMHHDMLQASIGSSTIDSASEICAISAVTGYNPVCPMLHKE</sequence>
<name>D0NZD1_PHYIT</name>
<dbReference type="InterPro" id="IPR003034">
    <property type="entry name" value="SAP_dom"/>
</dbReference>
<feature type="compositionally biased region" description="Polar residues" evidence="1">
    <location>
        <begin position="1"/>
        <end position="15"/>
    </location>
</feature>
<protein>
    <recommendedName>
        <fullName evidence="2">SAP domain-containing protein</fullName>
    </recommendedName>
</protein>